<dbReference type="Proteomes" id="UP001633002">
    <property type="component" value="Unassembled WGS sequence"/>
</dbReference>
<accession>A0ABD3IAZ6</accession>
<feature type="region of interest" description="Disordered" evidence="1">
    <location>
        <begin position="291"/>
        <end position="333"/>
    </location>
</feature>
<feature type="compositionally biased region" description="Basic and acidic residues" evidence="1">
    <location>
        <begin position="10"/>
        <end position="19"/>
    </location>
</feature>
<name>A0ABD3IAZ6_9MARC</name>
<dbReference type="EMBL" id="JBJQOH010000002">
    <property type="protein sequence ID" value="KAL3698719.1"/>
    <property type="molecule type" value="Genomic_DNA"/>
</dbReference>
<evidence type="ECO:0000256" key="1">
    <source>
        <dbReference type="SAM" id="MobiDB-lite"/>
    </source>
</evidence>
<reference evidence="2 3" key="1">
    <citation type="submission" date="2024-09" db="EMBL/GenBank/DDBJ databases">
        <title>Chromosome-scale assembly of Riccia sorocarpa.</title>
        <authorList>
            <person name="Paukszto L."/>
        </authorList>
    </citation>
    <scope>NUCLEOTIDE SEQUENCE [LARGE SCALE GENOMIC DNA]</scope>
    <source>
        <strain evidence="2">LP-2024</strain>
        <tissue evidence="2">Aerial parts of the thallus</tissue>
    </source>
</reference>
<evidence type="ECO:0000313" key="2">
    <source>
        <dbReference type="EMBL" id="KAL3698719.1"/>
    </source>
</evidence>
<gene>
    <name evidence="2" type="ORF">R1sor_012795</name>
</gene>
<organism evidence="2 3">
    <name type="scientific">Riccia sorocarpa</name>
    <dbReference type="NCBI Taxonomy" id="122646"/>
    <lineage>
        <taxon>Eukaryota</taxon>
        <taxon>Viridiplantae</taxon>
        <taxon>Streptophyta</taxon>
        <taxon>Embryophyta</taxon>
        <taxon>Marchantiophyta</taxon>
        <taxon>Marchantiopsida</taxon>
        <taxon>Marchantiidae</taxon>
        <taxon>Marchantiales</taxon>
        <taxon>Ricciaceae</taxon>
        <taxon>Riccia</taxon>
    </lineage>
</organism>
<proteinExistence type="predicted"/>
<dbReference type="AlphaFoldDB" id="A0ABD3IAZ6"/>
<evidence type="ECO:0000313" key="3">
    <source>
        <dbReference type="Proteomes" id="UP001633002"/>
    </source>
</evidence>
<feature type="region of interest" description="Disordered" evidence="1">
    <location>
        <begin position="92"/>
        <end position="164"/>
    </location>
</feature>
<feature type="compositionally biased region" description="Basic and acidic residues" evidence="1">
    <location>
        <begin position="126"/>
        <end position="147"/>
    </location>
</feature>
<comment type="caution">
    <text evidence="2">The sequence shown here is derived from an EMBL/GenBank/DDBJ whole genome shotgun (WGS) entry which is preliminary data.</text>
</comment>
<protein>
    <submittedName>
        <fullName evidence="2">Uncharacterized protein</fullName>
    </submittedName>
</protein>
<keyword evidence="3" id="KW-1185">Reference proteome</keyword>
<feature type="region of interest" description="Disordered" evidence="1">
    <location>
        <begin position="1"/>
        <end position="54"/>
    </location>
</feature>
<feature type="region of interest" description="Disordered" evidence="1">
    <location>
        <begin position="183"/>
        <end position="233"/>
    </location>
</feature>
<sequence>MANFFRRHRKDDEEYDRHERHGRHGPRAGYAPYEYTGQPMGFEHMVSPPRNTVENVDNVDVRTIAQLGYEGPEGERRKVEAIEEKIYDEYDSRRHESYRSPRSPHGIPVHHHGGTSSHHGSSHRPPRVEGYEYPHRGEREHSREYPSRHVYTSAEYPDGVPAGYALDERGHLKYVGDLGYDKHAHDRSEHHHRQSRGSDDEDDGYAGKDERYRRRYAGSNPIGEDYTDAEYRRRYGRDRPPVVKVERKVEEDGTVVERILPLTPGGSSYDPHKIHYGRQESFTDEQLTTISAPYRQDSYPGSYAQPYHPATSSYGRRYEPGSSEYVEERDRRY</sequence>